<gene>
    <name evidence="1" type="ORF">METZ01_LOCUS464767</name>
</gene>
<dbReference type="Gene3D" id="2.60.40.680">
    <property type="match status" value="1"/>
</dbReference>
<protein>
    <submittedName>
        <fullName evidence="1">Uncharacterized protein</fullName>
    </submittedName>
</protein>
<reference evidence="1" key="1">
    <citation type="submission" date="2018-05" db="EMBL/GenBank/DDBJ databases">
        <authorList>
            <person name="Lanie J.A."/>
            <person name="Ng W.-L."/>
            <person name="Kazmierczak K.M."/>
            <person name="Andrzejewski T.M."/>
            <person name="Davidsen T.M."/>
            <person name="Wayne K.J."/>
            <person name="Tettelin H."/>
            <person name="Glass J.I."/>
            <person name="Rusch D."/>
            <person name="Podicherti R."/>
            <person name="Tsui H.-C.T."/>
            <person name="Winkler M.E."/>
        </authorList>
    </citation>
    <scope>NUCLEOTIDE SEQUENCE</scope>
</reference>
<accession>A0A383AWF8</accession>
<proteinExistence type="predicted"/>
<dbReference type="AlphaFoldDB" id="A0A383AWF8"/>
<dbReference type="EMBL" id="UINC01195374">
    <property type="protein sequence ID" value="SVE11913.1"/>
    <property type="molecule type" value="Genomic_DNA"/>
</dbReference>
<feature type="non-terminal residue" evidence="1">
    <location>
        <position position="149"/>
    </location>
</feature>
<organism evidence="1">
    <name type="scientific">marine metagenome</name>
    <dbReference type="NCBI Taxonomy" id="408172"/>
    <lineage>
        <taxon>unclassified sequences</taxon>
        <taxon>metagenomes</taxon>
        <taxon>ecological metagenomes</taxon>
    </lineage>
</organism>
<sequence>MKPFHGLFILSLALLFVNSCTIYEKLFDNPVDFEANEERGIGAPTLVFYPKTQILAEDDSALVGSFIVFKEDSTKPFAGVHLQIEFPNALLELDTIKPGLFITDTSNATPLFTYTYDSINTIDIYAYFLDTLKKDLEGTGHLADLVFNP</sequence>
<name>A0A383AWF8_9ZZZZ</name>
<evidence type="ECO:0000313" key="1">
    <source>
        <dbReference type="EMBL" id="SVE11913.1"/>
    </source>
</evidence>